<feature type="compositionally biased region" description="Low complexity" evidence="1">
    <location>
        <begin position="121"/>
        <end position="156"/>
    </location>
</feature>
<reference evidence="3" key="1">
    <citation type="submission" date="2023-03" db="EMBL/GenBank/DDBJ databases">
        <title>Amycolatopsis taiwanensis NBRC 103393.</title>
        <authorList>
            <person name="Ichikawa N."/>
            <person name="Sato H."/>
            <person name="Tonouchi N."/>
        </authorList>
    </citation>
    <scope>NUCLEOTIDE SEQUENCE</scope>
    <source>
        <strain evidence="3">NBRC 103393</strain>
    </source>
</reference>
<sequence>MRRNIVAVGAGLLALGTTLLITPVASATAPPPTLRVSSDTVLAGQTVEFHGTCYGKASELTSPGLAAPVALEATGSPDYVGRGRAGNRPGHFTASFECSASSNLPAASGTATVEFTVVCSAPSPTTTTRPPHTTSTSEPTASPTTEPPTATTSNPTVAPAGLTSCSPAGTTAPHRPQVTIKPKGAPETGDGSTATS</sequence>
<evidence type="ECO:0000313" key="4">
    <source>
        <dbReference type="Proteomes" id="UP001165136"/>
    </source>
</evidence>
<evidence type="ECO:0000256" key="1">
    <source>
        <dbReference type="SAM" id="MobiDB-lite"/>
    </source>
</evidence>
<keyword evidence="4" id="KW-1185">Reference proteome</keyword>
<organism evidence="3 4">
    <name type="scientific">Amycolatopsis taiwanensis</name>
    <dbReference type="NCBI Taxonomy" id="342230"/>
    <lineage>
        <taxon>Bacteria</taxon>
        <taxon>Bacillati</taxon>
        <taxon>Actinomycetota</taxon>
        <taxon>Actinomycetes</taxon>
        <taxon>Pseudonocardiales</taxon>
        <taxon>Pseudonocardiaceae</taxon>
        <taxon>Amycolatopsis</taxon>
    </lineage>
</organism>
<dbReference type="Proteomes" id="UP001165136">
    <property type="component" value="Unassembled WGS sequence"/>
</dbReference>
<gene>
    <name evidence="3" type="ORF">Atai01_50730</name>
</gene>
<feature type="region of interest" description="Disordered" evidence="1">
    <location>
        <begin position="121"/>
        <end position="196"/>
    </location>
</feature>
<name>A0A9W6VIH6_9PSEU</name>
<feature type="chain" id="PRO_5040786192" evidence="2">
    <location>
        <begin position="28"/>
        <end position="196"/>
    </location>
</feature>
<evidence type="ECO:0000313" key="3">
    <source>
        <dbReference type="EMBL" id="GLY68454.1"/>
    </source>
</evidence>
<dbReference type="EMBL" id="BSTI01000011">
    <property type="protein sequence ID" value="GLY68454.1"/>
    <property type="molecule type" value="Genomic_DNA"/>
</dbReference>
<evidence type="ECO:0000256" key="2">
    <source>
        <dbReference type="SAM" id="SignalP"/>
    </source>
</evidence>
<protein>
    <submittedName>
        <fullName evidence="3">Uncharacterized protein</fullName>
    </submittedName>
</protein>
<dbReference type="AlphaFoldDB" id="A0A9W6VIH6"/>
<comment type="caution">
    <text evidence="3">The sequence shown here is derived from an EMBL/GenBank/DDBJ whole genome shotgun (WGS) entry which is preliminary data.</text>
</comment>
<proteinExistence type="predicted"/>
<accession>A0A9W6VIH6</accession>
<feature type="signal peptide" evidence="2">
    <location>
        <begin position="1"/>
        <end position="27"/>
    </location>
</feature>
<keyword evidence="2" id="KW-0732">Signal</keyword>